<dbReference type="InterPro" id="IPR016169">
    <property type="entry name" value="FAD-bd_PCMH_sub2"/>
</dbReference>
<dbReference type="GO" id="GO:0016491">
    <property type="term" value="F:oxidoreductase activity"/>
    <property type="evidence" value="ECO:0007669"/>
    <property type="project" value="UniProtKB-KW"/>
</dbReference>
<name>A0A238KW02_9RHOB</name>
<evidence type="ECO:0000256" key="2">
    <source>
        <dbReference type="ARBA" id="ARBA00005466"/>
    </source>
</evidence>
<accession>A0A238KW02</accession>
<dbReference type="PANTHER" id="PTHR42973">
    <property type="entry name" value="BINDING OXIDOREDUCTASE, PUTATIVE (AFU_ORTHOLOGUE AFUA_1G17690)-RELATED"/>
    <property type="match status" value="1"/>
</dbReference>
<dbReference type="SUPFAM" id="SSF56176">
    <property type="entry name" value="FAD-binding/transporter-associated domain-like"/>
    <property type="match status" value="1"/>
</dbReference>
<dbReference type="InterPro" id="IPR012951">
    <property type="entry name" value="BBE"/>
</dbReference>
<dbReference type="Gene3D" id="3.40.462.20">
    <property type="match status" value="1"/>
</dbReference>
<dbReference type="Proteomes" id="UP000202485">
    <property type="component" value="Unassembled WGS sequence"/>
</dbReference>
<dbReference type="InterPro" id="IPR050416">
    <property type="entry name" value="FAD-linked_Oxidoreductase"/>
</dbReference>
<evidence type="ECO:0000259" key="6">
    <source>
        <dbReference type="PROSITE" id="PS51387"/>
    </source>
</evidence>
<keyword evidence="5 7" id="KW-0560">Oxidoreductase</keyword>
<reference evidence="8" key="1">
    <citation type="submission" date="2017-05" db="EMBL/GenBank/DDBJ databases">
        <authorList>
            <person name="Rodrigo-Torres L."/>
            <person name="Arahal R. D."/>
            <person name="Lucena T."/>
        </authorList>
    </citation>
    <scope>NUCLEOTIDE SEQUENCE [LARGE SCALE GENOMIC DNA]</scope>
    <source>
        <strain evidence="8">CECT 8715</strain>
    </source>
</reference>
<evidence type="ECO:0000313" key="7">
    <source>
        <dbReference type="EMBL" id="SMX46820.1"/>
    </source>
</evidence>
<dbReference type="InterPro" id="IPR006094">
    <property type="entry name" value="Oxid_FAD_bind_N"/>
</dbReference>
<dbReference type="RefSeq" id="WP_093964428.1">
    <property type="nucleotide sequence ID" value="NZ_FXYG01000004.1"/>
</dbReference>
<dbReference type="InterPro" id="IPR036318">
    <property type="entry name" value="FAD-bd_PCMH-like_sf"/>
</dbReference>
<dbReference type="Gene3D" id="3.30.465.10">
    <property type="match status" value="1"/>
</dbReference>
<feature type="domain" description="FAD-binding PCMH-type" evidence="6">
    <location>
        <begin position="64"/>
        <end position="234"/>
    </location>
</feature>
<sequence length="519" mass="59137">MRKISKTILAKDRVASSRTDLSLQRYHPITPEQIREFEKGLVGSVVLPTDPNYNTDRQLWNPAFQDYPEIIVYCETIQDVRASLAFARAHDLWVVSRSGRHSTAGYSVNNAMVLDTSRMCYVTVDPDTPMAYVGPGTPFKVLNSVLDSYHLHVPGGACQDVCVAGFMMGGGYGFTSRLFGMACDNVLGVTVMLWDGSIVIADDTTNPDLFWAIRGGTGNNFGVLLEIRFKLHNLYEVWGVHIKWPLDRAAKALEFLQANYMKDGLSDKFGAYIFLAYQGDQKVLLVSALYHGPEDEGRRVIQPLLDEPIGGHMENSKTGTYQQINSWLYDEKYDIPVVPDQAREDKQGGYIARQLSQDEWQRVVDYLDSTPNAYGAVAIEPYGGAINRVPFGKQGNAFIHRDVSMNFYVDVFWLSEDEKDVVVPWLDGFMQMMTDEGFFIDRCYQNYPRRTQLNYRWLYWGDNFNSLLFVKQKFDPQNFFHYQQSISPVPDDAPPDIIRDKSTPFFSDPTITYQSYSYP</sequence>
<dbReference type="EMBL" id="FXYG01000004">
    <property type="protein sequence ID" value="SMX46820.1"/>
    <property type="molecule type" value="Genomic_DNA"/>
</dbReference>
<dbReference type="AlphaFoldDB" id="A0A238KW02"/>
<dbReference type="EC" id="1.21.-.-" evidence="7"/>
<evidence type="ECO:0000313" key="8">
    <source>
        <dbReference type="Proteomes" id="UP000202485"/>
    </source>
</evidence>
<keyword evidence="3" id="KW-0285">Flavoprotein</keyword>
<dbReference type="PANTHER" id="PTHR42973:SF39">
    <property type="entry name" value="FAD-BINDING PCMH-TYPE DOMAIN-CONTAINING PROTEIN"/>
    <property type="match status" value="1"/>
</dbReference>
<dbReference type="OrthoDB" id="9775082at2"/>
<gene>
    <name evidence="7" type="primary">yvdP</name>
    <name evidence="7" type="ORF">RUA8715_02908</name>
</gene>
<dbReference type="PROSITE" id="PS51387">
    <property type="entry name" value="FAD_PCMH"/>
    <property type="match status" value="1"/>
</dbReference>
<evidence type="ECO:0000256" key="4">
    <source>
        <dbReference type="ARBA" id="ARBA00022827"/>
    </source>
</evidence>
<evidence type="ECO:0000256" key="3">
    <source>
        <dbReference type="ARBA" id="ARBA00022630"/>
    </source>
</evidence>
<dbReference type="GO" id="GO:0071949">
    <property type="term" value="F:FAD binding"/>
    <property type="evidence" value="ECO:0007669"/>
    <property type="project" value="InterPro"/>
</dbReference>
<evidence type="ECO:0000256" key="5">
    <source>
        <dbReference type="ARBA" id="ARBA00023002"/>
    </source>
</evidence>
<protein>
    <submittedName>
        <fullName evidence="7">Putative FAD-linked oxidoreductase YvdP</fullName>
        <ecNumber evidence="7">1.21.-.-</ecNumber>
    </submittedName>
</protein>
<keyword evidence="4" id="KW-0274">FAD</keyword>
<organism evidence="7 8">
    <name type="scientific">Ruegeria arenilitoris</name>
    <dbReference type="NCBI Taxonomy" id="1173585"/>
    <lineage>
        <taxon>Bacteria</taxon>
        <taxon>Pseudomonadati</taxon>
        <taxon>Pseudomonadota</taxon>
        <taxon>Alphaproteobacteria</taxon>
        <taxon>Rhodobacterales</taxon>
        <taxon>Roseobacteraceae</taxon>
        <taxon>Ruegeria</taxon>
    </lineage>
</organism>
<dbReference type="Pfam" id="PF01565">
    <property type="entry name" value="FAD_binding_4"/>
    <property type="match status" value="1"/>
</dbReference>
<dbReference type="Pfam" id="PF08031">
    <property type="entry name" value="BBE"/>
    <property type="match status" value="1"/>
</dbReference>
<proteinExistence type="inferred from homology"/>
<comment type="similarity">
    <text evidence="2">Belongs to the oxygen-dependent FAD-linked oxidoreductase family.</text>
</comment>
<evidence type="ECO:0000256" key="1">
    <source>
        <dbReference type="ARBA" id="ARBA00001974"/>
    </source>
</evidence>
<dbReference type="InterPro" id="IPR016166">
    <property type="entry name" value="FAD-bd_PCMH"/>
</dbReference>
<keyword evidence="8" id="KW-1185">Reference proteome</keyword>
<comment type="cofactor">
    <cofactor evidence="1">
        <name>FAD</name>
        <dbReference type="ChEBI" id="CHEBI:57692"/>
    </cofactor>
</comment>